<dbReference type="OrthoDB" id="2163395at2759"/>
<dbReference type="Pfam" id="PF13879">
    <property type="entry name" value="Hmw_CFAP97"/>
    <property type="match status" value="1"/>
</dbReference>
<sequence length="520" mass="58032">MNRKIGFDNRLCYQREVARCQKIHQDKLRHIQPTSLSPAKGKLDNTTPQVHTHLKTNFKKAQMDSDKYKQIYGENQQLMRKMLKICDTSPSDAAVEFQPGMRLNTDQTPILDSFVSVQSLARGCAIDKGSMNGEYRQRQNDKIEDENRKLMQRLMTKKSCYSARKWDAEYKQSVGKFKHVHQDATVGYLSPKSRAATAAFAPYGVATTLPSLATSLRFESEGETKEDGGGGVVLSPSPPSHGRSTERDQRANSTAGCSQRSSAFIRQASKSQVPIRKQTYRTKCVPVLLLEATTSMGVHFTVEELQVAMVTPSATQLGDQGFLLRANKDDYDGEAVVPLNGLVDIAQSLAPVDGRPILAKLATIQVVPDVGNFPRVSQTLDETDLKLLLVKLVQCIRVSSGHTGSSSDSSLKLTVEHIPHLPRDLHPAKPAANSSILDLFVQGAVPSRLVLRGKSSLHLCHVRVFQLRRLLTFHAFDMRSHSVVNFQFTEEDLLPHFHTSLVWTDIYRALFKLAMKRIRI</sequence>
<dbReference type="InterPro" id="IPR029488">
    <property type="entry name" value="Hmw/CFAP97"/>
</dbReference>
<evidence type="ECO:0000313" key="3">
    <source>
        <dbReference type="EMBL" id="ETV85532.1"/>
    </source>
</evidence>
<dbReference type="VEuPathDB" id="FungiDB:H257_03245"/>
<comment type="similarity">
    <text evidence="1">Belongs to the CFAP97 family.</text>
</comment>
<evidence type="ECO:0000256" key="2">
    <source>
        <dbReference type="SAM" id="MobiDB-lite"/>
    </source>
</evidence>
<dbReference type="PANTHER" id="PTHR23035">
    <property type="entry name" value="CILIA- AND FLAGELLA-ASSOCIATED PROTEIN 97-RELATED"/>
    <property type="match status" value="1"/>
</dbReference>
<dbReference type="PANTHER" id="PTHR23035:SF2">
    <property type="entry name" value="KIAA1430 HOMOLOGUE"/>
    <property type="match status" value="1"/>
</dbReference>
<organism evidence="3">
    <name type="scientific">Aphanomyces astaci</name>
    <name type="common">Crayfish plague agent</name>
    <dbReference type="NCBI Taxonomy" id="112090"/>
    <lineage>
        <taxon>Eukaryota</taxon>
        <taxon>Sar</taxon>
        <taxon>Stramenopiles</taxon>
        <taxon>Oomycota</taxon>
        <taxon>Saprolegniomycetes</taxon>
        <taxon>Saprolegniales</taxon>
        <taxon>Verrucalvaceae</taxon>
        <taxon>Aphanomyces</taxon>
    </lineage>
</organism>
<gene>
    <name evidence="3" type="ORF">H257_03245</name>
</gene>
<proteinExistence type="inferred from homology"/>
<dbReference type="RefSeq" id="XP_009825550.1">
    <property type="nucleotide sequence ID" value="XM_009827248.1"/>
</dbReference>
<feature type="compositionally biased region" description="Basic and acidic residues" evidence="2">
    <location>
        <begin position="218"/>
        <end position="228"/>
    </location>
</feature>
<name>W4H0V9_APHAT</name>
<reference evidence="3" key="1">
    <citation type="submission" date="2013-12" db="EMBL/GenBank/DDBJ databases">
        <title>The Genome Sequence of Aphanomyces astaci APO3.</title>
        <authorList>
            <consortium name="The Broad Institute Genomics Platform"/>
            <person name="Russ C."/>
            <person name="Tyler B."/>
            <person name="van West P."/>
            <person name="Dieguez-Uribeondo J."/>
            <person name="Young S.K."/>
            <person name="Zeng Q."/>
            <person name="Gargeya S."/>
            <person name="Fitzgerald M."/>
            <person name="Abouelleil A."/>
            <person name="Alvarado L."/>
            <person name="Chapman S.B."/>
            <person name="Gainer-Dewar J."/>
            <person name="Goldberg J."/>
            <person name="Griggs A."/>
            <person name="Gujja S."/>
            <person name="Hansen M."/>
            <person name="Howarth C."/>
            <person name="Imamovic A."/>
            <person name="Ireland A."/>
            <person name="Larimer J."/>
            <person name="McCowan C."/>
            <person name="Murphy C."/>
            <person name="Pearson M."/>
            <person name="Poon T.W."/>
            <person name="Priest M."/>
            <person name="Roberts A."/>
            <person name="Saif S."/>
            <person name="Shea T."/>
            <person name="Sykes S."/>
            <person name="Wortman J."/>
            <person name="Nusbaum C."/>
            <person name="Birren B."/>
        </authorList>
    </citation>
    <scope>NUCLEOTIDE SEQUENCE [LARGE SCALE GENOMIC DNA]</scope>
    <source>
        <strain evidence="3">APO3</strain>
    </source>
</reference>
<dbReference type="AlphaFoldDB" id="W4H0V9"/>
<dbReference type="InterPro" id="IPR038791">
    <property type="entry name" value="Cfap97/Hemingway"/>
</dbReference>
<accession>W4H0V9</accession>
<dbReference type="GeneID" id="20805241"/>
<protein>
    <submittedName>
        <fullName evidence="3">Uncharacterized protein</fullName>
    </submittedName>
</protein>
<feature type="region of interest" description="Disordered" evidence="2">
    <location>
        <begin position="218"/>
        <end position="269"/>
    </location>
</feature>
<dbReference type="EMBL" id="KI913118">
    <property type="protein sequence ID" value="ETV85532.1"/>
    <property type="molecule type" value="Genomic_DNA"/>
</dbReference>
<evidence type="ECO:0000256" key="1">
    <source>
        <dbReference type="ARBA" id="ARBA00008315"/>
    </source>
</evidence>
<feature type="compositionally biased region" description="Polar residues" evidence="2">
    <location>
        <begin position="251"/>
        <end position="269"/>
    </location>
</feature>